<dbReference type="InterPro" id="IPR029062">
    <property type="entry name" value="Class_I_gatase-like"/>
</dbReference>
<dbReference type="SUPFAM" id="SSF52317">
    <property type="entry name" value="Class I glutamine amidotransferase-like"/>
    <property type="match status" value="1"/>
</dbReference>
<dbReference type="InterPro" id="IPR017926">
    <property type="entry name" value="GATASE"/>
</dbReference>
<dbReference type="PROSITE" id="PS51273">
    <property type="entry name" value="GATASE_TYPE_1"/>
    <property type="match status" value="1"/>
</dbReference>
<dbReference type="EMBL" id="BLAE01000023">
    <property type="protein sequence ID" value="GES10588.1"/>
    <property type="molecule type" value="Genomic_DNA"/>
</dbReference>
<accession>A0A5M3WWR2</accession>
<sequence length="238" mass="25471">MDARVVVIEHEAEAGLGYFAAWLAGVETLVVRPYLGEPVPDRARDGLLVLGGAASAWDDEEYPWLPATRDLIKTTVDDGAPVLGICLGAQLMTLACGGEVRRGAPGLEIGAGTIHLLPEARADRLFAGVAAPESVAVQYHYDAMTTLPEQAVLLATGDAYPNQAYRLGDNAWAVQFHPEATPDIFREWTTGLTGHPVSELNSQVDAARSRLQAHWRPLAEAFAAVVAEHATRVRGQTA</sequence>
<gene>
    <name evidence="2" type="ORF">Amac_041850</name>
</gene>
<protein>
    <submittedName>
        <fullName evidence="2">Aminotransferase</fullName>
    </submittedName>
</protein>
<proteinExistence type="predicted"/>
<name>A0A5M3WWR2_9ACTN</name>
<feature type="domain" description="Glutamine amidotransferase" evidence="1">
    <location>
        <begin position="43"/>
        <end position="183"/>
    </location>
</feature>
<dbReference type="InterPro" id="IPR044992">
    <property type="entry name" value="ChyE-like"/>
</dbReference>
<keyword evidence="3" id="KW-1185">Reference proteome</keyword>
<dbReference type="Proteomes" id="UP000331127">
    <property type="component" value="Unassembled WGS sequence"/>
</dbReference>
<dbReference type="AlphaFoldDB" id="A0A5M3WWR2"/>
<dbReference type="GO" id="GO:0008483">
    <property type="term" value="F:transaminase activity"/>
    <property type="evidence" value="ECO:0007669"/>
    <property type="project" value="UniProtKB-KW"/>
</dbReference>
<keyword evidence="2" id="KW-0808">Transferase</keyword>
<organism evidence="2 3">
    <name type="scientific">Acrocarpospora macrocephala</name>
    <dbReference type="NCBI Taxonomy" id="150177"/>
    <lineage>
        <taxon>Bacteria</taxon>
        <taxon>Bacillati</taxon>
        <taxon>Actinomycetota</taxon>
        <taxon>Actinomycetes</taxon>
        <taxon>Streptosporangiales</taxon>
        <taxon>Streptosporangiaceae</taxon>
        <taxon>Acrocarpospora</taxon>
    </lineage>
</organism>
<dbReference type="PANTHER" id="PTHR42695">
    <property type="entry name" value="GLUTAMINE AMIDOTRANSFERASE YLR126C-RELATED"/>
    <property type="match status" value="1"/>
</dbReference>
<keyword evidence="2" id="KW-0032">Aminotransferase</keyword>
<dbReference type="CDD" id="cd01741">
    <property type="entry name" value="GATase1_1"/>
    <property type="match status" value="1"/>
</dbReference>
<comment type="caution">
    <text evidence="2">The sequence shown here is derived from an EMBL/GenBank/DDBJ whole genome shotgun (WGS) entry which is preliminary data.</text>
</comment>
<evidence type="ECO:0000313" key="2">
    <source>
        <dbReference type="EMBL" id="GES10588.1"/>
    </source>
</evidence>
<dbReference type="GO" id="GO:0005829">
    <property type="term" value="C:cytosol"/>
    <property type="evidence" value="ECO:0007669"/>
    <property type="project" value="TreeGrafter"/>
</dbReference>
<dbReference type="Gene3D" id="3.40.50.880">
    <property type="match status" value="1"/>
</dbReference>
<dbReference type="Pfam" id="PF00117">
    <property type="entry name" value="GATase"/>
    <property type="match status" value="1"/>
</dbReference>
<evidence type="ECO:0000313" key="3">
    <source>
        <dbReference type="Proteomes" id="UP000331127"/>
    </source>
</evidence>
<reference evidence="2 3" key="1">
    <citation type="submission" date="2019-10" db="EMBL/GenBank/DDBJ databases">
        <title>Whole genome shotgun sequence of Acrocarpospora macrocephala NBRC 16266.</title>
        <authorList>
            <person name="Ichikawa N."/>
            <person name="Kimura A."/>
            <person name="Kitahashi Y."/>
            <person name="Komaki H."/>
            <person name="Oguchi A."/>
        </authorList>
    </citation>
    <scope>NUCLEOTIDE SEQUENCE [LARGE SCALE GENOMIC DNA]</scope>
    <source>
        <strain evidence="2 3">NBRC 16266</strain>
    </source>
</reference>
<evidence type="ECO:0000259" key="1">
    <source>
        <dbReference type="Pfam" id="PF00117"/>
    </source>
</evidence>
<dbReference type="RefSeq" id="WP_155356018.1">
    <property type="nucleotide sequence ID" value="NZ_BAAAHL010000037.1"/>
</dbReference>
<dbReference type="PANTHER" id="PTHR42695:SF5">
    <property type="entry name" value="GLUTAMINE AMIDOTRANSFERASE YLR126C-RELATED"/>
    <property type="match status" value="1"/>
</dbReference>
<dbReference type="OrthoDB" id="5196541at2"/>